<dbReference type="AlphaFoldDB" id="A0A5N6XC10"/>
<name>A0A5N6XC10_9EURO</name>
<evidence type="ECO:0000313" key="1">
    <source>
        <dbReference type="EMBL" id="KAE8330368.1"/>
    </source>
</evidence>
<protein>
    <submittedName>
        <fullName evidence="1">Uncharacterized protein</fullName>
    </submittedName>
</protein>
<organism evidence="1 2">
    <name type="scientific">Aspergillus sergii</name>
    <dbReference type="NCBI Taxonomy" id="1034303"/>
    <lineage>
        <taxon>Eukaryota</taxon>
        <taxon>Fungi</taxon>
        <taxon>Dikarya</taxon>
        <taxon>Ascomycota</taxon>
        <taxon>Pezizomycotina</taxon>
        <taxon>Eurotiomycetes</taxon>
        <taxon>Eurotiomycetidae</taxon>
        <taxon>Eurotiales</taxon>
        <taxon>Aspergillaceae</taxon>
        <taxon>Aspergillus</taxon>
        <taxon>Aspergillus subgen. Circumdati</taxon>
    </lineage>
</organism>
<dbReference type="EMBL" id="ML741774">
    <property type="protein sequence ID" value="KAE8330368.1"/>
    <property type="molecule type" value="Genomic_DNA"/>
</dbReference>
<proteinExistence type="predicted"/>
<gene>
    <name evidence="1" type="ORF">BDV39DRAFT_170546</name>
</gene>
<accession>A0A5N6XC10</accession>
<keyword evidence="2" id="KW-1185">Reference proteome</keyword>
<sequence length="68" mass="7605">MFMLGFGRMLHPGDTRVLQSLRFPGLAGSVVARRSVRLGRRTFWNSSLQDTTALHSFSINRGVPLPPH</sequence>
<evidence type="ECO:0000313" key="2">
    <source>
        <dbReference type="Proteomes" id="UP000325945"/>
    </source>
</evidence>
<reference evidence="2" key="1">
    <citation type="submission" date="2019-04" db="EMBL/GenBank/DDBJ databases">
        <title>Friends and foes A comparative genomics studyof 23 Aspergillus species from section Flavi.</title>
        <authorList>
            <consortium name="DOE Joint Genome Institute"/>
            <person name="Kjaerbolling I."/>
            <person name="Vesth T."/>
            <person name="Frisvad J.C."/>
            <person name="Nybo J.L."/>
            <person name="Theobald S."/>
            <person name="Kildgaard S."/>
            <person name="Isbrandt T."/>
            <person name="Kuo A."/>
            <person name="Sato A."/>
            <person name="Lyhne E.K."/>
            <person name="Kogle M.E."/>
            <person name="Wiebenga A."/>
            <person name="Kun R.S."/>
            <person name="Lubbers R.J."/>
            <person name="Makela M.R."/>
            <person name="Barry K."/>
            <person name="Chovatia M."/>
            <person name="Clum A."/>
            <person name="Daum C."/>
            <person name="Haridas S."/>
            <person name="He G."/>
            <person name="LaButti K."/>
            <person name="Lipzen A."/>
            <person name="Mondo S."/>
            <person name="Riley R."/>
            <person name="Salamov A."/>
            <person name="Simmons B.A."/>
            <person name="Magnuson J.K."/>
            <person name="Henrissat B."/>
            <person name="Mortensen U.H."/>
            <person name="Larsen T.O."/>
            <person name="Devries R.P."/>
            <person name="Grigoriev I.V."/>
            <person name="Machida M."/>
            <person name="Baker S.E."/>
            <person name="Andersen M.R."/>
        </authorList>
    </citation>
    <scope>NUCLEOTIDE SEQUENCE [LARGE SCALE GENOMIC DNA]</scope>
    <source>
        <strain evidence="2">CBS 130017</strain>
    </source>
</reference>
<dbReference type="Proteomes" id="UP000325945">
    <property type="component" value="Unassembled WGS sequence"/>
</dbReference>